<feature type="coiled-coil region" evidence="1">
    <location>
        <begin position="6"/>
        <end position="61"/>
    </location>
</feature>
<reference evidence="2" key="1">
    <citation type="submission" date="2016-03" db="EMBL/GenBank/DDBJ databases">
        <title>Mechanisms controlling the formation of the plant cell surface in tip-growing cells are functionally conserved among land plants.</title>
        <authorList>
            <person name="Honkanen S."/>
            <person name="Jones V.A."/>
            <person name="Morieri G."/>
            <person name="Champion C."/>
            <person name="Hetherington A.J."/>
            <person name="Kelly S."/>
            <person name="Saint-Marcoux D."/>
            <person name="Proust H."/>
            <person name="Prescott H."/>
            <person name="Dolan L."/>
        </authorList>
    </citation>
    <scope>NUCLEOTIDE SEQUENCE [LARGE SCALE GENOMIC DNA]</scope>
    <source>
        <tissue evidence="2">Whole gametophyte</tissue>
    </source>
</reference>
<evidence type="ECO:0000313" key="2">
    <source>
        <dbReference type="EMBL" id="OAE28670.1"/>
    </source>
</evidence>
<sequence length="95" mass="11198">MTTDLLARLEKSTEAYDEAVKRSEQLITTAEKREKKHVEELAKLEAQRAEEVRIAEELREKIAEKKIFVARLWRLGVESECRRLREQPSKADMRT</sequence>
<keyword evidence="1" id="KW-0175">Coiled coil</keyword>
<keyword evidence="3" id="KW-1185">Reference proteome</keyword>
<protein>
    <submittedName>
        <fullName evidence="2">Uncharacterized protein</fullName>
    </submittedName>
</protein>
<proteinExistence type="predicted"/>
<dbReference type="AlphaFoldDB" id="A0A176W6C1"/>
<evidence type="ECO:0000313" key="3">
    <source>
        <dbReference type="Proteomes" id="UP000077202"/>
    </source>
</evidence>
<comment type="caution">
    <text evidence="2">The sequence shown here is derived from an EMBL/GenBank/DDBJ whole genome shotgun (WGS) entry which is preliminary data.</text>
</comment>
<name>A0A176W6C1_MARPO</name>
<accession>A0A176W6C1</accession>
<evidence type="ECO:0000256" key="1">
    <source>
        <dbReference type="SAM" id="Coils"/>
    </source>
</evidence>
<organism evidence="2 3">
    <name type="scientific">Marchantia polymorpha subsp. ruderalis</name>
    <dbReference type="NCBI Taxonomy" id="1480154"/>
    <lineage>
        <taxon>Eukaryota</taxon>
        <taxon>Viridiplantae</taxon>
        <taxon>Streptophyta</taxon>
        <taxon>Embryophyta</taxon>
        <taxon>Marchantiophyta</taxon>
        <taxon>Marchantiopsida</taxon>
        <taxon>Marchantiidae</taxon>
        <taxon>Marchantiales</taxon>
        <taxon>Marchantiaceae</taxon>
        <taxon>Marchantia</taxon>
    </lineage>
</organism>
<dbReference type="Proteomes" id="UP000077202">
    <property type="component" value="Unassembled WGS sequence"/>
</dbReference>
<dbReference type="EMBL" id="LVLJ01001704">
    <property type="protein sequence ID" value="OAE28670.1"/>
    <property type="molecule type" value="Genomic_DNA"/>
</dbReference>
<gene>
    <name evidence="2" type="ORF">AXG93_851s1000</name>
</gene>